<feature type="chain" id="PRO_5032306832" description="WG containing repeat-containing protein" evidence="1">
    <location>
        <begin position="24"/>
        <end position="544"/>
    </location>
</feature>
<dbReference type="PROSITE" id="PS51257">
    <property type="entry name" value="PROKAR_LIPOPROTEIN"/>
    <property type="match status" value="1"/>
</dbReference>
<keyword evidence="1" id="KW-0732">Signal</keyword>
<gene>
    <name evidence="2" type="ORF">I6G47_04735</name>
</gene>
<evidence type="ECO:0000313" key="3">
    <source>
        <dbReference type="Proteomes" id="UP000595064"/>
    </source>
</evidence>
<organism evidence="2 3">
    <name type="scientific">Delftia lacustris</name>
    <dbReference type="NCBI Taxonomy" id="558537"/>
    <lineage>
        <taxon>Bacteria</taxon>
        <taxon>Pseudomonadati</taxon>
        <taxon>Pseudomonadota</taxon>
        <taxon>Betaproteobacteria</taxon>
        <taxon>Burkholderiales</taxon>
        <taxon>Comamonadaceae</taxon>
        <taxon>Delftia</taxon>
    </lineage>
</organism>
<sequence length="544" mass="60493">MNFLKQAFYGFVLLCACATNGFATPIFIQSGTWIVDSEVNGLPGRGMAIDVQNQHLVMQVYNYNRAGQPTFHLASGPLNGVQFQGRLVQYRGGRFFGSGERVGREDEVAGEVRIRFESSTSGFIQFPGEPEVAMSRFRFDGVADGVLLKPDFRESWVAMEFDEADRPTSAWHIDMYRDPANGDVESLLLASSPWYESSLATSNPCTSMGSGGWVRCNVTFERGAPEQQRAVFEIRKSVHGLEGFVTRAASPQTRTRLRGSKYASYDAAADVSHRMLHQRFQGIRFSEMRDSGMHFYVPEPGTWIVSQELNGKPGRGMAIDVQNGNFVMQVYNYESNGSPSFHLAVGKMTYDLRMGVGTTASPDVKARLKRYAGGRYFGGPALTGREVADVGEVQLAFQSPLRGQIKFPGEDWVAIEKFQFGYGAANPEALLGLWAFQAMGEGNLMFELSRVEGEFAKGDSASCHYYQREPGDSEYPGIVRCYLRFLGSPTSQFIFNFDASVENRAVPAFSTYQSMGFTYYPHKGFAVQVRDKNGTPIGFDRVRH</sequence>
<evidence type="ECO:0008006" key="4">
    <source>
        <dbReference type="Google" id="ProtNLM"/>
    </source>
</evidence>
<reference evidence="2 3" key="1">
    <citation type="submission" date="2020-12" db="EMBL/GenBank/DDBJ databases">
        <title>FDA dAtabase for Regulatory Grade micrObial Sequences (FDA-ARGOS): Supporting development and validation of Infectious Disease Dx tests.</title>
        <authorList>
            <person name="Sproer C."/>
            <person name="Gronow S."/>
            <person name="Severitt S."/>
            <person name="Schroder I."/>
            <person name="Tallon L."/>
            <person name="Sadzewicz L."/>
            <person name="Zhao X."/>
            <person name="Boylan J."/>
            <person name="Ott S."/>
            <person name="Bowen H."/>
            <person name="Vavikolanu K."/>
            <person name="Mehta A."/>
            <person name="Aluvathingal J."/>
            <person name="Nadendla S."/>
            <person name="Lowell S."/>
            <person name="Myers T."/>
            <person name="Yan Y."/>
            <person name="Sichtig H."/>
        </authorList>
    </citation>
    <scope>NUCLEOTIDE SEQUENCE [LARGE SCALE GENOMIC DNA]</scope>
    <source>
        <strain evidence="2 3">FDAARGOS_890</strain>
    </source>
</reference>
<dbReference type="KEGG" id="dla:I6G47_04735"/>
<feature type="signal peptide" evidence="1">
    <location>
        <begin position="1"/>
        <end position="23"/>
    </location>
</feature>
<dbReference type="AlphaFoldDB" id="A0A7T2YV90"/>
<keyword evidence="3" id="KW-1185">Reference proteome</keyword>
<protein>
    <recommendedName>
        <fullName evidence="4">WG containing repeat-containing protein</fullName>
    </recommendedName>
</protein>
<proteinExistence type="predicted"/>
<evidence type="ECO:0000256" key="1">
    <source>
        <dbReference type="SAM" id="SignalP"/>
    </source>
</evidence>
<dbReference type="EMBL" id="CP065748">
    <property type="protein sequence ID" value="QPS82394.1"/>
    <property type="molecule type" value="Genomic_DNA"/>
</dbReference>
<evidence type="ECO:0000313" key="2">
    <source>
        <dbReference type="EMBL" id="QPS82394.1"/>
    </source>
</evidence>
<accession>A0A7T2YV90</accession>
<dbReference type="RefSeq" id="WP_016451769.1">
    <property type="nucleotide sequence ID" value="NZ_CP065748.1"/>
</dbReference>
<dbReference type="Proteomes" id="UP000595064">
    <property type="component" value="Chromosome"/>
</dbReference>
<name>A0A7T2YV90_9BURK</name>